<reference evidence="2 3" key="1">
    <citation type="submission" date="2015-10" db="EMBL/GenBank/DDBJ databases">
        <title>Full genome of DAOMC 229536 Phialocephala scopiformis, a fungal endophyte of spruce producing the potent anti-insectan compound rugulosin.</title>
        <authorList>
            <consortium name="DOE Joint Genome Institute"/>
            <person name="Walker A.K."/>
            <person name="Frasz S.L."/>
            <person name="Seifert K.A."/>
            <person name="Miller J.D."/>
            <person name="Mondo S.J."/>
            <person name="Labutti K."/>
            <person name="Lipzen A."/>
            <person name="Dockter R."/>
            <person name="Kennedy M."/>
            <person name="Grigoriev I.V."/>
            <person name="Spatafora J.W."/>
        </authorList>
    </citation>
    <scope>NUCLEOTIDE SEQUENCE [LARGE SCALE GENOMIC DNA]</scope>
    <source>
        <strain evidence="2 3">CBS 120377</strain>
    </source>
</reference>
<evidence type="ECO:0000313" key="3">
    <source>
        <dbReference type="Proteomes" id="UP000070700"/>
    </source>
</evidence>
<feature type="region of interest" description="Disordered" evidence="1">
    <location>
        <begin position="1"/>
        <end position="88"/>
    </location>
</feature>
<dbReference type="OrthoDB" id="3595799at2759"/>
<sequence>MSSSKNPSSDPNAMENIPLQDNYEPQHQYQEPSEEVERQLKVATASPDLEPQNTKAPAPKRKPGPPPRTGTGDTQSSGRKEGAVSKITGKAKGYGKSWWGHVKKGEMPWIQWYCCGVVDGHECDTMNNRMSKECKKCKHKVCNKCVKAKT</sequence>
<dbReference type="GeneID" id="28831899"/>
<accession>A0A194XMY7</accession>
<feature type="compositionally biased region" description="Polar residues" evidence="1">
    <location>
        <begin position="1"/>
        <end position="11"/>
    </location>
</feature>
<dbReference type="EMBL" id="KQ947407">
    <property type="protein sequence ID" value="KUJ21523.1"/>
    <property type="molecule type" value="Genomic_DNA"/>
</dbReference>
<protein>
    <submittedName>
        <fullName evidence="2">Uncharacterized protein</fullName>
    </submittedName>
</protein>
<dbReference type="Proteomes" id="UP000070700">
    <property type="component" value="Unassembled WGS sequence"/>
</dbReference>
<dbReference type="RefSeq" id="XP_018075878.1">
    <property type="nucleotide sequence ID" value="XM_018222173.1"/>
</dbReference>
<evidence type="ECO:0000256" key="1">
    <source>
        <dbReference type="SAM" id="MobiDB-lite"/>
    </source>
</evidence>
<keyword evidence="3" id="KW-1185">Reference proteome</keyword>
<dbReference type="AlphaFoldDB" id="A0A194XMY7"/>
<organism evidence="2 3">
    <name type="scientific">Mollisia scopiformis</name>
    <name type="common">Conifer needle endophyte fungus</name>
    <name type="synonym">Phialocephala scopiformis</name>
    <dbReference type="NCBI Taxonomy" id="149040"/>
    <lineage>
        <taxon>Eukaryota</taxon>
        <taxon>Fungi</taxon>
        <taxon>Dikarya</taxon>
        <taxon>Ascomycota</taxon>
        <taxon>Pezizomycotina</taxon>
        <taxon>Leotiomycetes</taxon>
        <taxon>Helotiales</taxon>
        <taxon>Mollisiaceae</taxon>
        <taxon>Mollisia</taxon>
    </lineage>
</organism>
<proteinExistence type="predicted"/>
<dbReference type="KEGG" id="psco:LY89DRAFT_777951"/>
<name>A0A194XMY7_MOLSC</name>
<evidence type="ECO:0000313" key="2">
    <source>
        <dbReference type="EMBL" id="KUJ21523.1"/>
    </source>
</evidence>
<gene>
    <name evidence="2" type="ORF">LY89DRAFT_777951</name>
</gene>
<dbReference type="InParanoid" id="A0A194XMY7"/>